<dbReference type="InterPro" id="IPR052159">
    <property type="entry name" value="Competence_DNA_uptake"/>
</dbReference>
<dbReference type="GO" id="GO:0006281">
    <property type="term" value="P:DNA repair"/>
    <property type="evidence" value="ECO:0007669"/>
    <property type="project" value="InterPro"/>
</dbReference>
<dbReference type="GO" id="GO:0003677">
    <property type="term" value="F:DNA binding"/>
    <property type="evidence" value="ECO:0007669"/>
    <property type="project" value="InterPro"/>
</dbReference>
<protein>
    <submittedName>
        <fullName evidence="5">S-layer homology domain-containing protein</fullName>
    </submittedName>
</protein>
<keyword evidence="1 3" id="KW-0732">Signal</keyword>
<evidence type="ECO:0000313" key="6">
    <source>
        <dbReference type="Proteomes" id="UP000614490"/>
    </source>
</evidence>
<evidence type="ECO:0000256" key="1">
    <source>
        <dbReference type="ARBA" id="ARBA00022729"/>
    </source>
</evidence>
<proteinExistence type="predicted"/>
<evidence type="ECO:0000259" key="4">
    <source>
        <dbReference type="PROSITE" id="PS51272"/>
    </source>
</evidence>
<dbReference type="Gene3D" id="3.60.15.10">
    <property type="entry name" value="Ribonuclease Z/Hydroxyacylglutathione hydrolase-like"/>
    <property type="match status" value="1"/>
</dbReference>
<dbReference type="InterPro" id="IPR035681">
    <property type="entry name" value="ComA-like_MBL"/>
</dbReference>
<evidence type="ECO:0000256" key="2">
    <source>
        <dbReference type="SAM" id="MobiDB-lite"/>
    </source>
</evidence>
<dbReference type="PANTHER" id="PTHR30619:SF7">
    <property type="entry name" value="BETA-LACTAMASE DOMAIN PROTEIN"/>
    <property type="match status" value="1"/>
</dbReference>
<dbReference type="PROSITE" id="PS51272">
    <property type="entry name" value="SLH"/>
    <property type="match status" value="3"/>
</dbReference>
<dbReference type="NCBIfam" id="TIGR00426">
    <property type="entry name" value="competence protein ComEA helix-hairpin-helix repeat region"/>
    <property type="match status" value="1"/>
</dbReference>
<gene>
    <name evidence="5" type="ORF">H0267_01255</name>
</gene>
<dbReference type="InterPro" id="IPR001279">
    <property type="entry name" value="Metallo-B-lactamas"/>
</dbReference>
<dbReference type="Pfam" id="PF00753">
    <property type="entry name" value="Lactamase_B"/>
    <property type="match status" value="1"/>
</dbReference>
<sequence>MKKFVSLILTLAFVFSLNPMNTNAASTYPDLGSVSWAKDEILYLSDQGIISGYPDGTFRPKEEVTRGQVALMVVRDLYPNATPTKANPFNDVEKGKYYTKAVRVAYEKGIINGYPENLFKPEAYITRAEVAVIVDRAYEIKRQGNASGFPDDNKYPWAKESILDLNSLNIINGYPDGTFKPQNDITRAAFAKVLGATINPDFRPKDDVKAHFIDVGQGDSTLIQTPSGKTILIDGGRKSAGQKVVDYLAKSGINTIDLMVATHPDADHIGGLIDVLQQVQVKQVLDSGKTHTTDTYYEYLQVIDQKNIPFNTAKAGQTLDLDGLDIQVLNGKRNSSDNNDSSIVLKVSHGAIDFMLTGDAPTEVEQELVRTYNVEAEILKVGHHGASNSTAAAFVKEVDPEVGILSYGSNSYGHPTSSVVERLWSAGVKLYSTCDQGTITVTTNGSSYNVDKIPFDGTDNCGTNVSPDPEPKPDPEPAKVNVNTADFETLQTVNGIGPTIARNIIDYRNANGPFQTYEELLNVKYIGPSTLEKIKPYITL</sequence>
<dbReference type="InterPro" id="IPR010994">
    <property type="entry name" value="RuvA_2-like"/>
</dbReference>
<dbReference type="PANTHER" id="PTHR30619">
    <property type="entry name" value="DNA INTERNALIZATION/COMPETENCE PROTEIN COMEC/REC2"/>
    <property type="match status" value="1"/>
</dbReference>
<name>A0A931MTW5_9BACI</name>
<dbReference type="SMART" id="SM00278">
    <property type="entry name" value="HhH1"/>
    <property type="match status" value="2"/>
</dbReference>
<organism evidence="5 6">
    <name type="scientific">Halobacillus yeomjeoni</name>
    <dbReference type="NCBI Taxonomy" id="311194"/>
    <lineage>
        <taxon>Bacteria</taxon>
        <taxon>Bacillati</taxon>
        <taxon>Bacillota</taxon>
        <taxon>Bacilli</taxon>
        <taxon>Bacillales</taxon>
        <taxon>Bacillaceae</taxon>
        <taxon>Halobacillus</taxon>
    </lineage>
</organism>
<evidence type="ECO:0000256" key="3">
    <source>
        <dbReference type="SAM" id="SignalP"/>
    </source>
</evidence>
<feature type="region of interest" description="Disordered" evidence="2">
    <location>
        <begin position="458"/>
        <end position="477"/>
    </location>
</feature>
<accession>A0A931MTW5</accession>
<evidence type="ECO:0000313" key="5">
    <source>
        <dbReference type="EMBL" id="MBH0228825.1"/>
    </source>
</evidence>
<dbReference type="SMART" id="SM00849">
    <property type="entry name" value="Lactamase_B"/>
    <property type="match status" value="1"/>
</dbReference>
<dbReference type="EMBL" id="JADZSC010000001">
    <property type="protein sequence ID" value="MBH0228825.1"/>
    <property type="molecule type" value="Genomic_DNA"/>
</dbReference>
<dbReference type="InterPro" id="IPR003583">
    <property type="entry name" value="Hlx-hairpin-Hlx_DNA-bd_motif"/>
</dbReference>
<keyword evidence="6" id="KW-1185">Reference proteome</keyword>
<dbReference type="AlphaFoldDB" id="A0A931MTW5"/>
<dbReference type="Pfam" id="PF00395">
    <property type="entry name" value="SLH"/>
    <property type="match status" value="3"/>
</dbReference>
<reference evidence="5 6" key="1">
    <citation type="journal article" date="2005" name="Int. J. Syst. Evol. Microbiol.">
        <title>Halobacillus yeomjeoni sp. nov., isolated from a marine solar saltern in Korea.</title>
        <authorList>
            <person name="Yoon J.H."/>
            <person name="Kang S.J."/>
            <person name="Lee C.H."/>
            <person name="Oh H.W."/>
            <person name="Oh T.K."/>
        </authorList>
    </citation>
    <scope>NUCLEOTIDE SEQUENCE [LARGE SCALE GENOMIC DNA]</scope>
    <source>
        <strain evidence="5 6">KCTC 3957</strain>
    </source>
</reference>
<dbReference type="InterPro" id="IPR004509">
    <property type="entry name" value="Competence_ComEA_HhH"/>
</dbReference>
<dbReference type="RefSeq" id="WP_197315470.1">
    <property type="nucleotide sequence ID" value="NZ_JADZSC010000001.1"/>
</dbReference>
<dbReference type="SUPFAM" id="SSF56281">
    <property type="entry name" value="Metallo-hydrolase/oxidoreductase"/>
    <property type="match status" value="1"/>
</dbReference>
<dbReference type="InterPro" id="IPR036866">
    <property type="entry name" value="RibonucZ/Hydroxyglut_hydro"/>
</dbReference>
<dbReference type="InterPro" id="IPR001119">
    <property type="entry name" value="SLH_dom"/>
</dbReference>
<dbReference type="SUPFAM" id="SSF47781">
    <property type="entry name" value="RuvA domain 2-like"/>
    <property type="match status" value="1"/>
</dbReference>
<dbReference type="Pfam" id="PF12836">
    <property type="entry name" value="HHH_3"/>
    <property type="match status" value="1"/>
</dbReference>
<dbReference type="Gene3D" id="1.10.150.320">
    <property type="entry name" value="Photosystem II 12 kDa extrinsic protein"/>
    <property type="match status" value="1"/>
</dbReference>
<dbReference type="Proteomes" id="UP000614490">
    <property type="component" value="Unassembled WGS sequence"/>
</dbReference>
<feature type="chain" id="PRO_5037439782" evidence="3">
    <location>
        <begin position="25"/>
        <end position="540"/>
    </location>
</feature>
<dbReference type="CDD" id="cd07731">
    <property type="entry name" value="ComA-like_MBL-fold"/>
    <property type="match status" value="1"/>
</dbReference>
<feature type="domain" description="SLH" evidence="4">
    <location>
        <begin position="88"/>
        <end position="144"/>
    </location>
</feature>
<comment type="caution">
    <text evidence="5">The sequence shown here is derived from an EMBL/GenBank/DDBJ whole genome shotgun (WGS) entry which is preliminary data.</text>
</comment>
<feature type="signal peptide" evidence="3">
    <location>
        <begin position="1"/>
        <end position="24"/>
    </location>
</feature>
<feature type="domain" description="SLH" evidence="4">
    <location>
        <begin position="24"/>
        <end position="87"/>
    </location>
</feature>
<feature type="domain" description="SLH" evidence="4">
    <location>
        <begin position="145"/>
        <end position="208"/>
    </location>
</feature>